<accession>A0ABQ4CMH5</accession>
<dbReference type="RefSeq" id="WP_203712012.1">
    <property type="nucleotide sequence ID" value="NZ_BONE01000012.1"/>
</dbReference>
<dbReference type="Gene3D" id="1.20.120.450">
    <property type="entry name" value="dinb family like domain"/>
    <property type="match status" value="1"/>
</dbReference>
<keyword evidence="3" id="KW-1185">Reference proteome</keyword>
<protein>
    <recommendedName>
        <fullName evidence="1">Mycothiol-dependent maleylpyruvate isomerase metal-binding domain-containing protein</fullName>
    </recommendedName>
</protein>
<dbReference type="Pfam" id="PF11716">
    <property type="entry name" value="MDMPI_N"/>
    <property type="match status" value="1"/>
</dbReference>
<dbReference type="InterPro" id="IPR034660">
    <property type="entry name" value="DinB/YfiT-like"/>
</dbReference>
<feature type="domain" description="Mycothiol-dependent maleylpyruvate isomerase metal-binding" evidence="1">
    <location>
        <begin position="8"/>
        <end position="158"/>
    </location>
</feature>
<comment type="caution">
    <text evidence="2">The sequence shown here is derived from an EMBL/GenBank/DDBJ whole genome shotgun (WGS) entry which is preliminary data.</text>
</comment>
<name>A0ABQ4CMH5_9ACTN</name>
<sequence length="210" mass="22188">MHRTAYLEAAAIAVDLLGDRAVAERWNGPSALAEFSVGGLAGHLGRQVHLVATLVDAPAADLPPRDLLAHYGDAAWLGEDADAPANVAIRAQSDEFAAVGPAALLDSLRAELATLRAKLPSAPADRPTLLPWTGWALRLDDLLLTRMMEIAVHSDDLAVSVGVPTPVFPARVFTPVLGLLTDLSAARYGQTAVLRALSRRERAPETISAL</sequence>
<dbReference type="EMBL" id="BONE01000012">
    <property type="protein sequence ID" value="GIF72497.1"/>
    <property type="molecule type" value="Genomic_DNA"/>
</dbReference>
<dbReference type="InterPro" id="IPR024344">
    <property type="entry name" value="MDMPI_metal-binding"/>
</dbReference>
<reference evidence="2 3" key="1">
    <citation type="submission" date="2021-01" db="EMBL/GenBank/DDBJ databases">
        <title>Whole genome shotgun sequence of Asanoa siamensis NBRC 107932.</title>
        <authorList>
            <person name="Komaki H."/>
            <person name="Tamura T."/>
        </authorList>
    </citation>
    <scope>NUCLEOTIDE SEQUENCE [LARGE SCALE GENOMIC DNA]</scope>
    <source>
        <strain evidence="2 3">NBRC 107932</strain>
    </source>
</reference>
<evidence type="ECO:0000259" key="1">
    <source>
        <dbReference type="Pfam" id="PF11716"/>
    </source>
</evidence>
<dbReference type="Proteomes" id="UP000604117">
    <property type="component" value="Unassembled WGS sequence"/>
</dbReference>
<evidence type="ECO:0000313" key="3">
    <source>
        <dbReference type="Proteomes" id="UP000604117"/>
    </source>
</evidence>
<proteinExistence type="predicted"/>
<dbReference type="SUPFAM" id="SSF109854">
    <property type="entry name" value="DinB/YfiT-like putative metalloenzymes"/>
    <property type="match status" value="1"/>
</dbReference>
<gene>
    <name evidence="2" type="ORF">Asi02nite_20150</name>
</gene>
<evidence type="ECO:0000313" key="2">
    <source>
        <dbReference type="EMBL" id="GIF72497.1"/>
    </source>
</evidence>
<organism evidence="2 3">
    <name type="scientific">Asanoa siamensis</name>
    <dbReference type="NCBI Taxonomy" id="926357"/>
    <lineage>
        <taxon>Bacteria</taxon>
        <taxon>Bacillati</taxon>
        <taxon>Actinomycetota</taxon>
        <taxon>Actinomycetes</taxon>
        <taxon>Micromonosporales</taxon>
        <taxon>Micromonosporaceae</taxon>
        <taxon>Asanoa</taxon>
    </lineage>
</organism>